<name>N6ZHE6_9RHOO</name>
<dbReference type="AlphaFoldDB" id="N6ZHE6"/>
<dbReference type="EMBL" id="AMXF01000323">
    <property type="protein sequence ID" value="ENO93992.1"/>
    <property type="molecule type" value="Genomic_DNA"/>
</dbReference>
<accession>N6ZHE6</accession>
<evidence type="ECO:0000313" key="2">
    <source>
        <dbReference type="Proteomes" id="UP000013047"/>
    </source>
</evidence>
<keyword evidence="2" id="KW-1185">Reference proteome</keyword>
<evidence type="ECO:0000313" key="1">
    <source>
        <dbReference type="EMBL" id="ENO93992.1"/>
    </source>
</evidence>
<sequence length="26" mass="2589">GVVAGGWLGTRALLSRPPLASLRALG</sequence>
<organism evidence="1 2">
    <name type="scientific">Thauera phenylacetica B4P</name>
    <dbReference type="NCBI Taxonomy" id="1234382"/>
    <lineage>
        <taxon>Bacteria</taxon>
        <taxon>Pseudomonadati</taxon>
        <taxon>Pseudomonadota</taxon>
        <taxon>Betaproteobacteria</taxon>
        <taxon>Rhodocyclales</taxon>
        <taxon>Zoogloeaceae</taxon>
        <taxon>Thauera</taxon>
    </lineage>
</organism>
<dbReference type="Proteomes" id="UP000013047">
    <property type="component" value="Unassembled WGS sequence"/>
</dbReference>
<reference evidence="1 2" key="1">
    <citation type="submission" date="2012-09" db="EMBL/GenBank/DDBJ databases">
        <title>Draft Genome Sequences of 6 Strains from Genus Thauera.</title>
        <authorList>
            <person name="Liu B."/>
            <person name="Shapleigh J.P."/>
            <person name="Frostegard A.H."/>
        </authorList>
    </citation>
    <scope>NUCLEOTIDE SEQUENCE [LARGE SCALE GENOMIC DNA]</scope>
    <source>
        <strain evidence="1 2">B4P</strain>
    </source>
</reference>
<protein>
    <submittedName>
        <fullName evidence="1">Uncharacterized protein</fullName>
    </submittedName>
</protein>
<comment type="caution">
    <text evidence="1">The sequence shown here is derived from an EMBL/GenBank/DDBJ whole genome shotgun (WGS) entry which is preliminary data.</text>
</comment>
<proteinExistence type="predicted"/>
<feature type="non-terminal residue" evidence="1">
    <location>
        <position position="1"/>
    </location>
</feature>
<gene>
    <name evidence="1" type="ORF">C667_21611</name>
</gene>